<dbReference type="RefSeq" id="XP_024343615.1">
    <property type="nucleotide sequence ID" value="XM_024478043.1"/>
</dbReference>
<gene>
    <name evidence="3" type="ORF">POSPLADRAFT_1042132</name>
</gene>
<feature type="compositionally biased region" description="Basic and acidic residues" evidence="1">
    <location>
        <begin position="735"/>
        <end position="747"/>
    </location>
</feature>
<dbReference type="InterPro" id="IPR036047">
    <property type="entry name" value="F-box-like_dom_sf"/>
</dbReference>
<accession>A0A1X6NDV2</accession>
<feature type="region of interest" description="Disordered" evidence="1">
    <location>
        <begin position="680"/>
        <end position="777"/>
    </location>
</feature>
<dbReference type="EMBL" id="KZ110591">
    <property type="protein sequence ID" value="OSX66821.1"/>
    <property type="molecule type" value="Genomic_DNA"/>
</dbReference>
<sequence>MSRPGRMRCDRPQARNNVSSSCVAWAAKYKTNPLFNVKALEEKIYNGLRMPGSWYPPPPCYLTKLPNEILVDQVFRHLEVIDIIRLRQICKLFYDLTHHAVLWKRLLRRAGVPVPPLPHTIPNMSGVEIERLLLRAISLARDWNSTEQMPANVYDFNAHHQIHSMFILPGGRYLIASTSDKAESTWSIVIYMMDHRVNEVVALAKPLVKTKAIHINARYMTIGGVWSIVIAYVRREFLHHRHRRPGATPLDVSQYSGDYEILDPEFPLKYECNVVSISLSQLEILGDPGAPPGPPEFIEYLLSQELPFRLLTQIRSESILARPVLEEIFGSPYLALMKQPDKLMFKNLGGGQASTLTMPTYQLFPQRHEIRTMSIRLNPLQDSVIVLRRMVMPRPEYNPQTDAYMTDHGIPTSDDEAAMPYLHSAEESKVPRPIVIFWKRTVLQLPPTPPGAQVPAQAQISYSYRIEDVKAARRLIPGDNLRYQPLVGTMRSILYKVPKDDITDTPLVVAIARHIDPDAYLRQPVLPTTAEEWELDIAEIELPSQVYPAEITAMAWDESIGRLIVAQKKYFWITVLDFSAAPRVGKWCAIFYWTSLYTDIDCVVLDKDGSRLPFAASINNDLSEISAPLPNSGSILSPHPALNDCDERTRWQGYREDFIFKDYKDIGVLLQRAKDWAQEDAMDQESSQAILKDGPSQNVMDDIRDDDTVQVVRDTDSVQGVGDNEHMAPPSGDSRNGEQEQAIRDDESILSYTRSWGQIRSPNTESRDTNPTHQLSANDPKVSVLGFGAMDLATWNCKADKEEGLRIPTNVTDRGITFCPTYTRPVCITVPVLSIHGMASRNEGRRVQPAPRGVVAVGAEQQAAVASQTDYIGLCYQHRVDLEIPIEVTANMREFVHNHDEDLPVDRLVLSECSSNVMKRVKCVLGIGKEIMVRRVEYIPFMLEIGANGFAKAAHALYTATEWIKWASGSEHRSYAKPDSHVPEG</sequence>
<dbReference type="SUPFAM" id="SSF81383">
    <property type="entry name" value="F-box domain"/>
    <property type="match status" value="1"/>
</dbReference>
<organism evidence="3 4">
    <name type="scientific">Postia placenta MAD-698-R-SB12</name>
    <dbReference type="NCBI Taxonomy" id="670580"/>
    <lineage>
        <taxon>Eukaryota</taxon>
        <taxon>Fungi</taxon>
        <taxon>Dikarya</taxon>
        <taxon>Basidiomycota</taxon>
        <taxon>Agaricomycotina</taxon>
        <taxon>Agaricomycetes</taxon>
        <taxon>Polyporales</taxon>
        <taxon>Adustoporiaceae</taxon>
        <taxon>Rhodonia</taxon>
    </lineage>
</organism>
<dbReference type="OrthoDB" id="3219396at2759"/>
<evidence type="ECO:0000259" key="2">
    <source>
        <dbReference type="PROSITE" id="PS50181"/>
    </source>
</evidence>
<dbReference type="Gene3D" id="1.20.1280.50">
    <property type="match status" value="1"/>
</dbReference>
<evidence type="ECO:0000313" key="3">
    <source>
        <dbReference type="EMBL" id="OSX66821.1"/>
    </source>
</evidence>
<dbReference type="InterPro" id="IPR001810">
    <property type="entry name" value="F-box_dom"/>
</dbReference>
<feature type="compositionally biased region" description="Polar residues" evidence="1">
    <location>
        <begin position="750"/>
        <end position="764"/>
    </location>
</feature>
<keyword evidence="4" id="KW-1185">Reference proteome</keyword>
<dbReference type="Pfam" id="PF12937">
    <property type="entry name" value="F-box-like"/>
    <property type="match status" value="1"/>
</dbReference>
<name>A0A1X6NDV2_9APHY</name>
<dbReference type="Proteomes" id="UP000194127">
    <property type="component" value="Unassembled WGS sequence"/>
</dbReference>
<dbReference type="GeneID" id="36322993"/>
<evidence type="ECO:0000256" key="1">
    <source>
        <dbReference type="SAM" id="MobiDB-lite"/>
    </source>
</evidence>
<evidence type="ECO:0000313" key="4">
    <source>
        <dbReference type="Proteomes" id="UP000194127"/>
    </source>
</evidence>
<proteinExistence type="predicted"/>
<reference evidence="3 4" key="1">
    <citation type="submission" date="2017-04" db="EMBL/GenBank/DDBJ databases">
        <title>Genome Sequence of the Model Brown-Rot Fungus Postia placenta SB12.</title>
        <authorList>
            <consortium name="DOE Joint Genome Institute"/>
            <person name="Gaskell J."/>
            <person name="Kersten P."/>
            <person name="Larrondo L.F."/>
            <person name="Canessa P."/>
            <person name="Martinez D."/>
            <person name="Hibbett D."/>
            <person name="Schmoll M."/>
            <person name="Kubicek C.P."/>
            <person name="Martinez A.T."/>
            <person name="Yadav J."/>
            <person name="Master E."/>
            <person name="Magnuson J.K."/>
            <person name="James T."/>
            <person name="Yaver D."/>
            <person name="Berka R."/>
            <person name="Labutti K."/>
            <person name="Lipzen A."/>
            <person name="Aerts A."/>
            <person name="Barry K."/>
            <person name="Henrissat B."/>
            <person name="Blanchette R."/>
            <person name="Grigoriev I."/>
            <person name="Cullen D."/>
        </authorList>
    </citation>
    <scope>NUCLEOTIDE SEQUENCE [LARGE SCALE GENOMIC DNA]</scope>
    <source>
        <strain evidence="3 4">MAD-698-R-SB12</strain>
    </source>
</reference>
<dbReference type="PROSITE" id="PS50181">
    <property type="entry name" value="FBOX"/>
    <property type="match status" value="1"/>
</dbReference>
<feature type="domain" description="F-box" evidence="2">
    <location>
        <begin position="59"/>
        <end position="106"/>
    </location>
</feature>
<dbReference type="AlphaFoldDB" id="A0A1X6NDV2"/>
<protein>
    <recommendedName>
        <fullName evidence="2">F-box domain-containing protein</fullName>
    </recommendedName>
</protein>